<name>A0A5C6RFG4_9BACT</name>
<evidence type="ECO:0008006" key="3">
    <source>
        <dbReference type="Google" id="ProtNLM"/>
    </source>
</evidence>
<organism evidence="1 2">
    <name type="scientific">Phaeodactylibacter luteus</name>
    <dbReference type="NCBI Taxonomy" id="1564516"/>
    <lineage>
        <taxon>Bacteria</taxon>
        <taxon>Pseudomonadati</taxon>
        <taxon>Bacteroidota</taxon>
        <taxon>Saprospiria</taxon>
        <taxon>Saprospirales</taxon>
        <taxon>Haliscomenobacteraceae</taxon>
        <taxon>Phaeodactylibacter</taxon>
    </lineage>
</organism>
<keyword evidence="2" id="KW-1185">Reference proteome</keyword>
<dbReference type="RefSeq" id="WP_147169653.1">
    <property type="nucleotide sequence ID" value="NZ_VOOR01000097.1"/>
</dbReference>
<dbReference type="InterPro" id="IPR036116">
    <property type="entry name" value="FN3_sf"/>
</dbReference>
<feature type="non-terminal residue" evidence="1">
    <location>
        <position position="523"/>
    </location>
</feature>
<evidence type="ECO:0000313" key="1">
    <source>
        <dbReference type="EMBL" id="TXB59418.1"/>
    </source>
</evidence>
<dbReference type="AlphaFoldDB" id="A0A5C6RFG4"/>
<accession>A0A5C6RFG4</accession>
<evidence type="ECO:0000313" key="2">
    <source>
        <dbReference type="Proteomes" id="UP000321580"/>
    </source>
</evidence>
<dbReference type="EMBL" id="VOOR01000097">
    <property type="protein sequence ID" value="TXB59418.1"/>
    <property type="molecule type" value="Genomic_DNA"/>
</dbReference>
<dbReference type="InterPro" id="IPR013783">
    <property type="entry name" value="Ig-like_fold"/>
</dbReference>
<dbReference type="Pfam" id="PF17963">
    <property type="entry name" value="Big_9"/>
    <property type="match status" value="1"/>
</dbReference>
<dbReference type="SUPFAM" id="SSF49265">
    <property type="entry name" value="Fibronectin type III"/>
    <property type="match status" value="1"/>
</dbReference>
<dbReference type="Gene3D" id="2.60.40.3440">
    <property type="match status" value="1"/>
</dbReference>
<dbReference type="Gene3D" id="2.60.40.10">
    <property type="entry name" value="Immunoglobulins"/>
    <property type="match status" value="1"/>
</dbReference>
<proteinExistence type="predicted"/>
<sequence>MKKTVLLVFFLSLWVTLSLSGQMTGFTYSLQQDPVDMTTFTATVIPNYSSATPLTISSSVYTILLPAGTVTDPFIPQPTGITVSNGSFTNINGFHLVQLVNGTVITSAGGNPANLLGFDIYQVTTNGALLVLPPFTAGDIIPLFSFRLDPDCLPGSVEILTNDNPVQQEIDNTLLANINNTFNSAAGEVYLGNDPANSAYNCPILNDLPMAVNDLFEVAPDVTSPLNILANDDYGNDGPATNGTALSIVGMPGNGTVVINDNGSANPLDDFIQYTPNAGYLGADAFTYQICDVDGDCDQASVALTVAMPDPCSPPVLNPVMYGCDGAVTISWLPVLDAMTYTVDIEDAMGNPVVDFVNMTSTSVTITPGTLTPGEDYTFAVTANCAVSNVASSQGAIDGEQIQNRLPEIVVTNIQNPLCADNDASGQFTVTVNDDCGATYDITVDGTTITADAGDPVDFTGLTAAAKPAGTTYAVTIELVAENGCTFDPMCVGTVTTMVTLIPEDATAPFISVTGDGGQTINP</sequence>
<dbReference type="OrthoDB" id="9805017at2"/>
<dbReference type="Proteomes" id="UP000321580">
    <property type="component" value="Unassembled WGS sequence"/>
</dbReference>
<protein>
    <recommendedName>
        <fullName evidence="3">Fibronectin type-III domain-containing protein</fullName>
    </recommendedName>
</protein>
<comment type="caution">
    <text evidence="1">The sequence shown here is derived from an EMBL/GenBank/DDBJ whole genome shotgun (WGS) entry which is preliminary data.</text>
</comment>
<reference evidence="1 2" key="1">
    <citation type="submission" date="2019-08" db="EMBL/GenBank/DDBJ databases">
        <title>Genome of Phaeodactylibacter luteus.</title>
        <authorList>
            <person name="Bowman J.P."/>
        </authorList>
    </citation>
    <scope>NUCLEOTIDE SEQUENCE [LARGE SCALE GENOMIC DNA]</scope>
    <source>
        <strain evidence="1 2">KCTC 42180</strain>
    </source>
</reference>
<gene>
    <name evidence="1" type="ORF">FRY97_21305</name>
</gene>